<dbReference type="GO" id="GO:0004252">
    <property type="term" value="F:serine-type endopeptidase activity"/>
    <property type="evidence" value="ECO:0007669"/>
    <property type="project" value="UniProtKB-UniRule"/>
</dbReference>
<keyword evidence="6" id="KW-0732">Signal</keyword>
<dbReference type="GO" id="GO:0016485">
    <property type="term" value="P:protein processing"/>
    <property type="evidence" value="ECO:0007669"/>
    <property type="project" value="TreeGrafter"/>
</dbReference>
<evidence type="ECO:0000313" key="23">
    <source>
        <dbReference type="Proteomes" id="UP000717996"/>
    </source>
</evidence>
<feature type="active site" description="Charge relay system" evidence="16 18">
    <location>
        <position position="824"/>
    </location>
</feature>
<evidence type="ECO:0000256" key="5">
    <source>
        <dbReference type="ARBA" id="ARBA00022723"/>
    </source>
</evidence>
<evidence type="ECO:0000256" key="16">
    <source>
        <dbReference type="PIRSR" id="PIRSR615500-1"/>
    </source>
</evidence>
<evidence type="ECO:0000256" key="8">
    <source>
        <dbReference type="ARBA" id="ARBA00022801"/>
    </source>
</evidence>
<keyword evidence="7 17" id="KW-0863">Zinc-finger</keyword>
<evidence type="ECO:0008006" key="24">
    <source>
        <dbReference type="Google" id="ProtNLM"/>
    </source>
</evidence>
<feature type="domain" description="PHD-type" evidence="20">
    <location>
        <begin position="180"/>
        <end position="231"/>
    </location>
</feature>
<dbReference type="GO" id="GO:0008270">
    <property type="term" value="F:zinc ion binding"/>
    <property type="evidence" value="ECO:0007669"/>
    <property type="project" value="UniProtKB-KW"/>
</dbReference>
<dbReference type="InterPro" id="IPR000209">
    <property type="entry name" value="Peptidase_S8/S53_dom"/>
</dbReference>
<evidence type="ECO:0000256" key="18">
    <source>
        <dbReference type="PROSITE-ProRule" id="PRU01240"/>
    </source>
</evidence>
<dbReference type="GO" id="GO:0005802">
    <property type="term" value="C:trans-Golgi network"/>
    <property type="evidence" value="ECO:0007669"/>
    <property type="project" value="TreeGrafter"/>
</dbReference>
<dbReference type="SUPFAM" id="SSF57903">
    <property type="entry name" value="FYVE/PHD zinc finger"/>
    <property type="match status" value="1"/>
</dbReference>
<keyword evidence="10" id="KW-0862">Zinc</keyword>
<dbReference type="GO" id="GO:0000139">
    <property type="term" value="C:Golgi membrane"/>
    <property type="evidence" value="ECO:0007669"/>
    <property type="project" value="TreeGrafter"/>
</dbReference>
<dbReference type="PROSITE" id="PS00136">
    <property type="entry name" value="SUBTILASE_ASP"/>
    <property type="match status" value="1"/>
</dbReference>
<evidence type="ECO:0000256" key="7">
    <source>
        <dbReference type="ARBA" id="ARBA00022771"/>
    </source>
</evidence>
<feature type="compositionally biased region" description="Low complexity" evidence="19">
    <location>
        <begin position="20"/>
        <end position="39"/>
    </location>
</feature>
<keyword evidence="4" id="KW-0812">Transmembrane</keyword>
<dbReference type="InterPro" id="IPR008979">
    <property type="entry name" value="Galactose-bd-like_sf"/>
</dbReference>
<evidence type="ECO:0000256" key="14">
    <source>
        <dbReference type="ARBA" id="ARBA00023145"/>
    </source>
</evidence>
<dbReference type="Gene3D" id="3.40.50.200">
    <property type="entry name" value="Peptidase S8/S53 domain"/>
    <property type="match status" value="1"/>
</dbReference>
<feature type="active site" description="Charge relay system" evidence="16 18">
    <location>
        <position position="614"/>
    </location>
</feature>
<dbReference type="Pfam" id="PF00082">
    <property type="entry name" value="Peptidase_S8"/>
    <property type="match status" value="1"/>
</dbReference>
<dbReference type="SUPFAM" id="SSF52743">
    <property type="entry name" value="Subtilisin-like"/>
    <property type="match status" value="1"/>
</dbReference>
<evidence type="ECO:0000313" key="22">
    <source>
        <dbReference type="EMBL" id="KAG1548371.1"/>
    </source>
</evidence>
<keyword evidence="15" id="KW-0325">Glycoprotein</keyword>
<keyword evidence="9 18" id="KW-0720">Serine protease</keyword>
<dbReference type="Pfam" id="PF00628">
    <property type="entry name" value="PHD"/>
    <property type="match status" value="1"/>
</dbReference>
<comment type="similarity">
    <text evidence="2">Belongs to the peptidase S8 family. Furin subfamily.</text>
</comment>
<dbReference type="InterPro" id="IPR011011">
    <property type="entry name" value="Znf_FYVE_PHD"/>
</dbReference>
<evidence type="ECO:0000256" key="3">
    <source>
        <dbReference type="ARBA" id="ARBA00022670"/>
    </source>
</evidence>
<gene>
    <name evidence="22" type="ORF">G6F51_003701</name>
</gene>
<dbReference type="InterPro" id="IPR019787">
    <property type="entry name" value="Znf_PHD-finger"/>
</dbReference>
<dbReference type="InterPro" id="IPR015500">
    <property type="entry name" value="Peptidase_S8_subtilisin-rel"/>
</dbReference>
<dbReference type="InterPro" id="IPR023827">
    <property type="entry name" value="Peptidase_S8_Asp-AS"/>
</dbReference>
<feature type="compositionally biased region" description="Acidic residues" evidence="19">
    <location>
        <begin position="121"/>
        <end position="131"/>
    </location>
</feature>
<feature type="compositionally biased region" description="Polar residues" evidence="19">
    <location>
        <begin position="144"/>
        <end position="159"/>
    </location>
</feature>
<dbReference type="InterPro" id="IPR013083">
    <property type="entry name" value="Znf_RING/FYVE/PHD"/>
</dbReference>
<dbReference type="InterPro" id="IPR001965">
    <property type="entry name" value="Znf_PHD"/>
</dbReference>
<dbReference type="InterPro" id="IPR022398">
    <property type="entry name" value="Peptidase_S8_His-AS"/>
</dbReference>
<evidence type="ECO:0000256" key="1">
    <source>
        <dbReference type="ARBA" id="ARBA00004370"/>
    </source>
</evidence>
<reference evidence="22" key="1">
    <citation type="journal article" date="2020" name="Microb. Genom.">
        <title>Genetic diversity of clinical and environmental Mucorales isolates obtained from an investigation of mucormycosis cases among solid organ transplant recipients.</title>
        <authorList>
            <person name="Nguyen M.H."/>
            <person name="Kaul D."/>
            <person name="Muto C."/>
            <person name="Cheng S.J."/>
            <person name="Richter R.A."/>
            <person name="Bruno V.M."/>
            <person name="Liu G."/>
            <person name="Beyhan S."/>
            <person name="Sundermann A.J."/>
            <person name="Mounaud S."/>
            <person name="Pasculle A.W."/>
            <person name="Nierman W.C."/>
            <person name="Driscoll E."/>
            <person name="Cumbie R."/>
            <person name="Clancy C.J."/>
            <person name="Dupont C.L."/>
        </authorList>
    </citation>
    <scope>NUCLEOTIDE SEQUENCE</scope>
    <source>
        <strain evidence="22">GL16</strain>
    </source>
</reference>
<evidence type="ECO:0000256" key="10">
    <source>
        <dbReference type="ARBA" id="ARBA00022833"/>
    </source>
</evidence>
<feature type="region of interest" description="Disordered" evidence="19">
    <location>
        <begin position="121"/>
        <end position="174"/>
    </location>
</feature>
<dbReference type="SMART" id="SM00249">
    <property type="entry name" value="PHD"/>
    <property type="match status" value="1"/>
</dbReference>
<evidence type="ECO:0000256" key="6">
    <source>
        <dbReference type="ARBA" id="ARBA00022729"/>
    </source>
</evidence>
<comment type="caution">
    <text evidence="22">The sequence shown here is derived from an EMBL/GenBank/DDBJ whole genome shotgun (WGS) entry which is preliminary data.</text>
</comment>
<dbReference type="CDD" id="cd04059">
    <property type="entry name" value="Peptidases_S8_Protein_convertases_Kexins_Furin-like"/>
    <property type="match status" value="1"/>
</dbReference>
<protein>
    <recommendedName>
        <fullName evidence="24">P/Homo B domain-containing protein</fullName>
    </recommendedName>
</protein>
<evidence type="ECO:0000256" key="13">
    <source>
        <dbReference type="ARBA" id="ARBA00023136"/>
    </source>
</evidence>
<dbReference type="InterPro" id="IPR036852">
    <property type="entry name" value="Peptidase_S8/S53_dom_sf"/>
</dbReference>
<feature type="domain" description="P/Homo B" evidence="21">
    <location>
        <begin position="900"/>
        <end position="1043"/>
    </location>
</feature>
<keyword evidence="3 18" id="KW-0645">Protease</keyword>
<dbReference type="FunFam" id="2.60.120.260:FF:000026">
    <property type="entry name" value="proprotein convertase subtilisin/kexin type 7"/>
    <property type="match status" value="1"/>
</dbReference>
<dbReference type="PROSITE" id="PS50016">
    <property type="entry name" value="ZF_PHD_2"/>
    <property type="match status" value="1"/>
</dbReference>
<evidence type="ECO:0000256" key="11">
    <source>
        <dbReference type="ARBA" id="ARBA00022837"/>
    </source>
</evidence>
<dbReference type="PROSITE" id="PS01359">
    <property type="entry name" value="ZF_PHD_1"/>
    <property type="match status" value="1"/>
</dbReference>
<keyword evidence="13" id="KW-0472">Membrane</keyword>
<sequence length="1089" mass="123341">MEGFKAINKPNGNPLKVKQSSSASPNEYSPSPSSHASSSTDIVVKSDEEATTDQENTDSKAALSKAPLSKVYKTVVIQQKMTFGNAPCNPLLWNNEDVEKNAPWMAVEESINSFKSAWFEGENDDIEDEEEKPTKKTAKRGRPPSNSKQQLTEIDQQQPLIPKRKNSGSSSKKSNMLDSKLYCVCRQPYDATRFMIACDRCDDWFHGECISIKEVESEFVDLYFCSNCSKVTGKKTSWKPKCSNPACNKAARISSHLGYISKYCSNVCGMQVARARLELLEIKRRNATNANSLSPISELAIAKQKQSTINSLADKQDRERLIQIRQEKKNIKFTVDILKRKSKFIDLLVKQKPFTEEDGDIPCGFDSRLIWKNHIWSKIIQNSNVDVQMQITIDSISEPYNVCQRLKCIKHRQWQKLALIEMKQEKKEQFNRLLGLEKERNQIKSHFVWCTMYKRDYKSRNYYTLRTTDPSDINFVHHIISHLDARYEGKVGELSNYYWISILKEHDNGKLRHEFESLLRKRGIQTNSDIRHQVPTANRIMKRSEPPFNLQQELFLFQKDIKRTLAIDDPGFDRQWHLVKCMNINTKEYGHDLNVSGVWKQGITGKGTIVAILDDGLDFEHMDLRDNYFPEGSYDFNDHVPDPKPRLIDDVHGTRCAGEIAAVKNDACGIGVAYDAKISGIRILSGEITEADEAAALNYKYQENQIYSCSWGPPDLGEVAEGPQGIILDAIRNGIENGRQGKGSIFVFASGNGGHNDDNCNFDGYTNSIYTITVGAIDRLGNYPSYAEKCAAQFFVTYSSGSGNYIYTTDVHSNQCSEHHGGTSAAAPLAAGVFALVLSVRPDLSWRDLQHLCVQSAIPISLHDDDWTNLPSGRMFNHKYGFGVLDAYRIVELANKFRSVGPQTYLEVSLGNIEPFEIPDITTNNKGRQHALKSAIQVTEEMVLSASLSLLEHVTVTVHIEHQRRGDLEILLVSPNNVTSQLGTPRKNDNSKDGLVNWTFMSVKHWEEQPVGNWTLWIIDERNPEFKGKLIHWKLTLWGENKNGAAVALVNNYQTSIQSFLLRGSISKQRSLLTYVLISVYVNDEYEQE</sequence>
<dbReference type="PROSITE" id="PS51892">
    <property type="entry name" value="SUBTILASE"/>
    <property type="match status" value="1"/>
</dbReference>
<evidence type="ECO:0000256" key="12">
    <source>
        <dbReference type="ARBA" id="ARBA00022989"/>
    </source>
</evidence>
<evidence type="ECO:0000256" key="17">
    <source>
        <dbReference type="PROSITE-ProRule" id="PRU00146"/>
    </source>
</evidence>
<dbReference type="SUPFAM" id="SSF49785">
    <property type="entry name" value="Galactose-binding domain-like"/>
    <property type="match status" value="1"/>
</dbReference>
<dbReference type="InterPro" id="IPR019786">
    <property type="entry name" value="Zinc_finger_PHD-type_CS"/>
</dbReference>
<keyword evidence="12" id="KW-1133">Transmembrane helix</keyword>
<accession>A0A9P6YIB9</accession>
<dbReference type="GO" id="GO:0007323">
    <property type="term" value="P:peptide pheromone maturation"/>
    <property type="evidence" value="ECO:0007669"/>
    <property type="project" value="UniProtKB-ARBA"/>
</dbReference>
<evidence type="ECO:0000256" key="19">
    <source>
        <dbReference type="SAM" id="MobiDB-lite"/>
    </source>
</evidence>
<evidence type="ECO:0000259" key="21">
    <source>
        <dbReference type="PROSITE" id="PS51829"/>
    </source>
</evidence>
<keyword evidence="8 18" id="KW-0378">Hydrolase</keyword>
<dbReference type="CDD" id="cd15554">
    <property type="entry name" value="PHD_PHF2_like"/>
    <property type="match status" value="1"/>
</dbReference>
<dbReference type="InterPro" id="IPR023828">
    <property type="entry name" value="Peptidase_S8_Ser-AS"/>
</dbReference>
<keyword evidence="5" id="KW-0479">Metal-binding</keyword>
<evidence type="ECO:0000256" key="9">
    <source>
        <dbReference type="ARBA" id="ARBA00022825"/>
    </source>
</evidence>
<keyword evidence="14" id="KW-0865">Zymogen</keyword>
<dbReference type="PROSITE" id="PS51829">
    <property type="entry name" value="P_HOMO_B"/>
    <property type="match status" value="1"/>
</dbReference>
<dbReference type="EMBL" id="JAANIT010000375">
    <property type="protein sequence ID" value="KAG1548371.1"/>
    <property type="molecule type" value="Genomic_DNA"/>
</dbReference>
<dbReference type="OrthoDB" id="300641at2759"/>
<dbReference type="PANTHER" id="PTHR42884:SF14">
    <property type="entry name" value="NEUROENDOCRINE CONVERTASE 1"/>
    <property type="match status" value="1"/>
</dbReference>
<comment type="subcellular location">
    <subcellularLocation>
        <location evidence="1">Membrane</location>
    </subcellularLocation>
</comment>
<organism evidence="22 23">
    <name type="scientific">Rhizopus oryzae</name>
    <name type="common">Mucormycosis agent</name>
    <name type="synonym">Rhizopus arrhizus var. delemar</name>
    <dbReference type="NCBI Taxonomy" id="64495"/>
    <lineage>
        <taxon>Eukaryota</taxon>
        <taxon>Fungi</taxon>
        <taxon>Fungi incertae sedis</taxon>
        <taxon>Mucoromycota</taxon>
        <taxon>Mucoromycotina</taxon>
        <taxon>Mucoromycetes</taxon>
        <taxon>Mucorales</taxon>
        <taxon>Mucorineae</taxon>
        <taxon>Rhizopodaceae</taxon>
        <taxon>Rhizopus</taxon>
    </lineage>
</organism>
<dbReference type="Gene3D" id="3.30.40.10">
    <property type="entry name" value="Zinc/RING finger domain, C3HC4 (zinc finger)"/>
    <property type="match status" value="1"/>
</dbReference>
<dbReference type="InterPro" id="IPR002884">
    <property type="entry name" value="P_dom"/>
</dbReference>
<dbReference type="PROSITE" id="PS00138">
    <property type="entry name" value="SUBTILASE_SER"/>
    <property type="match status" value="1"/>
</dbReference>
<proteinExistence type="inferred from homology"/>
<dbReference type="Proteomes" id="UP000717996">
    <property type="component" value="Unassembled WGS sequence"/>
</dbReference>
<evidence type="ECO:0000256" key="2">
    <source>
        <dbReference type="ARBA" id="ARBA00005325"/>
    </source>
</evidence>
<name>A0A9P6YIB9_RHIOR</name>
<dbReference type="AlphaFoldDB" id="A0A9P6YIB9"/>
<evidence type="ECO:0000256" key="15">
    <source>
        <dbReference type="ARBA" id="ARBA00023180"/>
    </source>
</evidence>
<dbReference type="Pfam" id="PF01483">
    <property type="entry name" value="P_proprotein"/>
    <property type="match status" value="1"/>
</dbReference>
<evidence type="ECO:0000256" key="4">
    <source>
        <dbReference type="ARBA" id="ARBA00022692"/>
    </source>
</evidence>
<dbReference type="PRINTS" id="PR00723">
    <property type="entry name" value="SUBTILISIN"/>
</dbReference>
<feature type="active site" description="Charge relay system" evidence="16 18">
    <location>
        <position position="652"/>
    </location>
</feature>
<dbReference type="PANTHER" id="PTHR42884">
    <property type="entry name" value="PROPROTEIN CONVERTASE SUBTILISIN/KEXIN-RELATED"/>
    <property type="match status" value="1"/>
</dbReference>
<dbReference type="InterPro" id="IPR034182">
    <property type="entry name" value="Kexin/furin"/>
</dbReference>
<feature type="region of interest" description="Disordered" evidence="19">
    <location>
        <begin position="1"/>
        <end position="65"/>
    </location>
</feature>
<dbReference type="PROSITE" id="PS00137">
    <property type="entry name" value="SUBTILASE_HIS"/>
    <property type="match status" value="1"/>
</dbReference>
<dbReference type="FunFam" id="3.40.50.200:FF:000005">
    <property type="entry name" value="Proprotein convertase subtilisin/kexin type 7"/>
    <property type="match status" value="1"/>
</dbReference>
<keyword evidence="11" id="KW-0106">Calcium</keyword>
<dbReference type="Gene3D" id="2.60.120.260">
    <property type="entry name" value="Galactose-binding domain-like"/>
    <property type="match status" value="1"/>
</dbReference>
<evidence type="ECO:0000259" key="20">
    <source>
        <dbReference type="PROSITE" id="PS50016"/>
    </source>
</evidence>